<evidence type="ECO:0000256" key="5">
    <source>
        <dbReference type="ARBA" id="ARBA00023136"/>
    </source>
</evidence>
<comment type="subcellular location">
    <subcellularLocation>
        <location evidence="1">Membrane</location>
        <topology evidence="1">Multi-pass membrane protein</topology>
    </subcellularLocation>
</comment>
<keyword evidence="5 6" id="KW-0472">Membrane</keyword>
<accession>A0A101EKY7</accession>
<feature type="transmembrane region" description="Helical" evidence="6">
    <location>
        <begin position="106"/>
        <end position="128"/>
    </location>
</feature>
<feature type="transmembrane region" description="Helical" evidence="6">
    <location>
        <begin position="21"/>
        <end position="40"/>
    </location>
</feature>
<organism evidence="7 8">
    <name type="scientific">Thermococcus sibiricus</name>
    <dbReference type="NCBI Taxonomy" id="172049"/>
    <lineage>
        <taxon>Archaea</taxon>
        <taxon>Methanobacteriati</taxon>
        <taxon>Methanobacteriota</taxon>
        <taxon>Thermococci</taxon>
        <taxon>Thermococcales</taxon>
        <taxon>Thermococcaceae</taxon>
        <taxon>Thermococcus</taxon>
    </lineage>
</organism>
<dbReference type="Proteomes" id="UP000053911">
    <property type="component" value="Unassembled WGS sequence"/>
</dbReference>
<evidence type="ECO:0000256" key="2">
    <source>
        <dbReference type="ARBA" id="ARBA00022448"/>
    </source>
</evidence>
<keyword evidence="2" id="KW-0813">Transport</keyword>
<feature type="transmembrane region" description="Helical" evidence="6">
    <location>
        <begin position="46"/>
        <end position="63"/>
    </location>
</feature>
<dbReference type="Pfam" id="PF03169">
    <property type="entry name" value="OPT"/>
    <property type="match status" value="2"/>
</dbReference>
<evidence type="ECO:0000256" key="6">
    <source>
        <dbReference type="SAM" id="Phobius"/>
    </source>
</evidence>
<comment type="caution">
    <text evidence="7">The sequence shown here is derived from an EMBL/GenBank/DDBJ whole genome shotgun (WGS) entry which is preliminary data.</text>
</comment>
<feature type="transmembrane region" description="Helical" evidence="6">
    <location>
        <begin position="294"/>
        <end position="316"/>
    </location>
</feature>
<evidence type="ECO:0000256" key="1">
    <source>
        <dbReference type="ARBA" id="ARBA00004141"/>
    </source>
</evidence>
<dbReference type="EMBL" id="LGFD01000033">
    <property type="protein sequence ID" value="KUK17173.1"/>
    <property type="molecule type" value="Genomic_DNA"/>
</dbReference>
<reference evidence="8" key="1">
    <citation type="journal article" date="2015" name="MBio">
        <title>Genome-Resolved Metagenomic Analysis Reveals Roles for Candidate Phyla and Other Microbial Community Members in Biogeochemical Transformations in Oil Reservoirs.</title>
        <authorList>
            <person name="Hu P."/>
            <person name="Tom L."/>
            <person name="Singh A."/>
            <person name="Thomas B.C."/>
            <person name="Baker B.J."/>
            <person name="Piceno Y.M."/>
            <person name="Andersen G.L."/>
            <person name="Banfield J.F."/>
        </authorList>
    </citation>
    <scope>NUCLEOTIDE SEQUENCE [LARGE SCALE GENOMIC DNA]</scope>
</reference>
<feature type="transmembrane region" description="Helical" evidence="6">
    <location>
        <begin position="159"/>
        <end position="176"/>
    </location>
</feature>
<evidence type="ECO:0008006" key="9">
    <source>
        <dbReference type="Google" id="ProtNLM"/>
    </source>
</evidence>
<name>A0A101EKY7_9EURY</name>
<protein>
    <recommendedName>
        <fullName evidence="9">OPT family oligopeptide transporter</fullName>
    </recommendedName>
</protein>
<dbReference type="GO" id="GO:0016020">
    <property type="term" value="C:membrane"/>
    <property type="evidence" value="ECO:0007669"/>
    <property type="project" value="UniProtKB-SubCell"/>
</dbReference>
<proteinExistence type="predicted"/>
<evidence type="ECO:0000313" key="7">
    <source>
        <dbReference type="EMBL" id="KUK17173.1"/>
    </source>
</evidence>
<evidence type="ECO:0000256" key="4">
    <source>
        <dbReference type="ARBA" id="ARBA00022989"/>
    </source>
</evidence>
<dbReference type="GO" id="GO:0035673">
    <property type="term" value="F:oligopeptide transmembrane transporter activity"/>
    <property type="evidence" value="ECO:0007669"/>
    <property type="project" value="InterPro"/>
</dbReference>
<sequence>MEETKRKHPSAFEGKILVMNILLAFLGAIVGLELITRLGISTNTSIIGALIAILVSRIPIALLRDYADLHRQNLLQTAISGATFGAANAILLPIGVPWLLGRQDLVLPMFIGATAAAIVDMTMIYWLFDTRVFPAENPWPPGIATAETLFAAAKKGKRAVYLLYGGIAGAILRYFFAIPADILGVAWIGNIWALTMFGVGLIVGGYSPQFFGVDINQYYVPHGIMIGAGLVAFIQIVLIITKRQKSSTNNTNNYTRPDSMIAFALQRGFVLYIVIALLIALGAGLYTEMSGGQLVLWMLFAAVAALISEIIVGLSAMHAGWFPAFATALIFLVLGMLIGFPAPALALLVGYTASTGPAFADMGYDLKAGWMIRGEGKDPEFELEGRKQQYFAELTGLIIASVLVFAVYKNYFLQDLFPPVDRVYVTTIQAGTSPEVAKYLLMWAIPGAIIQVIGGPARQLGILFATGLLINYPIAGLTVLAGILLRAAVVQKYKEEGQNVLYVLGAGLIAGSTLVSFFTSTLKLGKK</sequence>
<dbReference type="PATRIC" id="fig|172049.5.peg.813"/>
<dbReference type="RefSeq" id="WP_283217793.1">
    <property type="nucleotide sequence ID" value="NZ_LGFD01000033.1"/>
</dbReference>
<feature type="transmembrane region" description="Helical" evidence="6">
    <location>
        <begin position="501"/>
        <end position="522"/>
    </location>
</feature>
<keyword evidence="4 6" id="KW-1133">Transmembrane helix</keyword>
<evidence type="ECO:0000313" key="8">
    <source>
        <dbReference type="Proteomes" id="UP000053911"/>
    </source>
</evidence>
<feature type="transmembrane region" description="Helical" evidence="6">
    <location>
        <begin position="260"/>
        <end position="282"/>
    </location>
</feature>
<feature type="transmembrane region" description="Helical" evidence="6">
    <location>
        <begin position="390"/>
        <end position="408"/>
    </location>
</feature>
<feature type="transmembrane region" description="Helical" evidence="6">
    <location>
        <begin position="218"/>
        <end position="240"/>
    </location>
</feature>
<evidence type="ECO:0000256" key="3">
    <source>
        <dbReference type="ARBA" id="ARBA00022692"/>
    </source>
</evidence>
<feature type="transmembrane region" description="Helical" evidence="6">
    <location>
        <begin position="182"/>
        <end position="206"/>
    </location>
</feature>
<dbReference type="AlphaFoldDB" id="A0A101EKY7"/>
<feature type="transmembrane region" description="Helical" evidence="6">
    <location>
        <begin position="322"/>
        <end position="349"/>
    </location>
</feature>
<feature type="transmembrane region" description="Helical" evidence="6">
    <location>
        <begin position="469"/>
        <end position="489"/>
    </location>
</feature>
<keyword evidence="3 6" id="KW-0812">Transmembrane</keyword>
<dbReference type="InterPro" id="IPR004813">
    <property type="entry name" value="OPT"/>
</dbReference>
<gene>
    <name evidence="7" type="ORF">XD54_1546</name>
</gene>
<feature type="transmembrane region" description="Helical" evidence="6">
    <location>
        <begin position="75"/>
        <end position="100"/>
    </location>
</feature>